<dbReference type="Proteomes" id="UP001501576">
    <property type="component" value="Unassembled WGS sequence"/>
</dbReference>
<name>A0ABP3P229_9ACTN</name>
<organism evidence="2 3">
    <name type="scientific">Streptomyces mordarskii</name>
    <dbReference type="NCBI Taxonomy" id="1226758"/>
    <lineage>
        <taxon>Bacteria</taxon>
        <taxon>Bacillati</taxon>
        <taxon>Actinomycetota</taxon>
        <taxon>Actinomycetes</taxon>
        <taxon>Kitasatosporales</taxon>
        <taxon>Streptomycetaceae</taxon>
        <taxon>Streptomyces</taxon>
    </lineage>
</organism>
<evidence type="ECO:0000313" key="2">
    <source>
        <dbReference type="EMBL" id="GAA0554842.1"/>
    </source>
</evidence>
<comment type="caution">
    <text evidence="2">The sequence shown here is derived from an EMBL/GenBank/DDBJ whole genome shotgun (WGS) entry which is preliminary data.</text>
</comment>
<keyword evidence="3" id="KW-1185">Reference proteome</keyword>
<feature type="region of interest" description="Disordered" evidence="1">
    <location>
        <begin position="1"/>
        <end position="37"/>
    </location>
</feature>
<protein>
    <submittedName>
        <fullName evidence="2">Uncharacterized protein</fullName>
    </submittedName>
</protein>
<proteinExistence type="predicted"/>
<evidence type="ECO:0000256" key="1">
    <source>
        <dbReference type="SAM" id="MobiDB-lite"/>
    </source>
</evidence>
<feature type="compositionally biased region" description="Basic residues" evidence="1">
    <location>
        <begin position="1"/>
        <end position="15"/>
    </location>
</feature>
<dbReference type="EMBL" id="BAAABZ010000071">
    <property type="protein sequence ID" value="GAA0554842.1"/>
    <property type="molecule type" value="Genomic_DNA"/>
</dbReference>
<evidence type="ECO:0000313" key="3">
    <source>
        <dbReference type="Proteomes" id="UP001501576"/>
    </source>
</evidence>
<gene>
    <name evidence="2" type="ORF">GCM10010390_66210</name>
</gene>
<accession>A0ABP3P229</accession>
<reference evidence="3" key="1">
    <citation type="journal article" date="2019" name="Int. J. Syst. Evol. Microbiol.">
        <title>The Global Catalogue of Microorganisms (GCM) 10K type strain sequencing project: providing services to taxonomists for standard genome sequencing and annotation.</title>
        <authorList>
            <consortium name="The Broad Institute Genomics Platform"/>
            <consortium name="The Broad Institute Genome Sequencing Center for Infectious Disease"/>
            <person name="Wu L."/>
            <person name="Ma J."/>
        </authorList>
    </citation>
    <scope>NUCLEOTIDE SEQUENCE [LARGE SCALE GENOMIC DNA]</scope>
    <source>
        <strain evidence="3">JCM 5052</strain>
    </source>
</reference>
<sequence length="315" mass="35231">MPHTHHRRPPGRRDKRRPEGHALPHARRKPAKADVHAATPVAQEAVDYLRTQEKTDFADAVNVLIAFATATTPQYGDPALSLHVPVDFRDRVREQATAEGVNLQPIVLEGLKGFLAGEWEPSDPKVSPRGTAGTKANMSVRIPRDLVEQVDAMAEDFARERGWAMDPVHRLNARQVAIQALGRRFGVELEKPERGWETDYQLVMDVPEAFREFVRQAEPTADRDLSIVLRDAYARFLSGEWVPGQPQQAPVGQSVDKVRLTAQVNRKVWEQVKKAGADPEQIAARGYRLVPTQVALAAIVEAYDVPESLLYPWAE</sequence>